<feature type="repeat" description="ANK" evidence="3">
    <location>
        <begin position="1216"/>
        <end position="1248"/>
    </location>
</feature>
<feature type="repeat" description="ANK" evidence="3">
    <location>
        <begin position="1150"/>
        <end position="1182"/>
    </location>
</feature>
<dbReference type="PANTHER" id="PTHR24124">
    <property type="entry name" value="ANKYRIN REPEAT FAMILY A"/>
    <property type="match status" value="1"/>
</dbReference>
<evidence type="ECO:0000313" key="6">
    <source>
        <dbReference type="Proteomes" id="UP000801864"/>
    </source>
</evidence>
<dbReference type="SUPFAM" id="SSF53167">
    <property type="entry name" value="Purine and uridine phosphorylases"/>
    <property type="match status" value="1"/>
</dbReference>
<dbReference type="GO" id="GO:0009116">
    <property type="term" value="P:nucleoside metabolic process"/>
    <property type="evidence" value="ECO:0007669"/>
    <property type="project" value="InterPro"/>
</dbReference>
<keyword evidence="2 3" id="KW-0040">ANK repeat</keyword>
<feature type="repeat" description="ANK" evidence="3">
    <location>
        <begin position="1183"/>
        <end position="1215"/>
    </location>
</feature>
<evidence type="ECO:0000256" key="2">
    <source>
        <dbReference type="ARBA" id="ARBA00023043"/>
    </source>
</evidence>
<dbReference type="SUPFAM" id="SSF48403">
    <property type="entry name" value="Ankyrin repeat"/>
    <property type="match status" value="1"/>
</dbReference>
<dbReference type="Proteomes" id="UP000801864">
    <property type="component" value="Unassembled WGS sequence"/>
</dbReference>
<comment type="caution">
    <text evidence="5">The sequence shown here is derived from an EMBL/GenBank/DDBJ whole genome shotgun (WGS) entry which is preliminary data.</text>
</comment>
<dbReference type="InterPro" id="IPR036770">
    <property type="entry name" value="Ankyrin_rpt-contain_sf"/>
</dbReference>
<dbReference type="InterPro" id="IPR056884">
    <property type="entry name" value="NPHP3-like_N"/>
</dbReference>
<accession>A0A9P5CEC9</accession>
<dbReference type="Pfam" id="PF24883">
    <property type="entry name" value="NPHP3_N"/>
    <property type="match status" value="1"/>
</dbReference>
<keyword evidence="6" id="KW-1185">Reference proteome</keyword>
<feature type="repeat" description="ANK" evidence="3">
    <location>
        <begin position="1084"/>
        <end position="1116"/>
    </location>
</feature>
<evidence type="ECO:0000313" key="5">
    <source>
        <dbReference type="EMBL" id="KAF3074791.1"/>
    </source>
</evidence>
<dbReference type="Gene3D" id="3.40.50.1580">
    <property type="entry name" value="Nucleoside phosphorylase domain"/>
    <property type="match status" value="1"/>
</dbReference>
<feature type="repeat" description="ANK" evidence="3">
    <location>
        <begin position="1117"/>
        <end position="1149"/>
    </location>
</feature>
<dbReference type="InterPro" id="IPR035994">
    <property type="entry name" value="Nucleoside_phosphorylase_sf"/>
</dbReference>
<name>A0A9P5CEC9_9HYPO</name>
<evidence type="ECO:0000256" key="3">
    <source>
        <dbReference type="PROSITE-ProRule" id="PRU00023"/>
    </source>
</evidence>
<dbReference type="SMART" id="SM00248">
    <property type="entry name" value="ANK"/>
    <property type="match status" value="9"/>
</dbReference>
<sequence length="1285" mass="143802">MAELDPRLYTVAWIAPLEIEAQAALHLLDNRHHGRFPLTPRDDYIFQAGDACGHNIIIATLPAGEVYGTRSAAALATQVKKFFPNLWFGLLVGIAAGLPNLSRNPPLDIRLGDVLVGLPVGGNAGLIDYDLGKETGTDGFQLLRAGHALAKTATVVRSAIGSIKLRAPNDSNDVLQHYKRIEHKEHPFGTFADPGQDRDMLYKVNENGIESPVLRERRPDSRRIRVWYGPIGSGDKLMKNAQKRNELRDKYNLIGLEMEAAGTMDQIPVGVIRGVCDYGDEHKNDEWQPYAAAMAAAYARAVLAEIRPKDMVQMPLMDLSPKRKLDEEDSVPEHEHMKRHCYTKGKEYPAIEMMDSEVKKSLIEQLYFDKIDERLMNLTAAQGKTCCWFLNKDEYISWNDISQQPDHGGFLWIKGHPGTGKSTLMKFLFERVKTNAKGDSLQIILSFFFLARGTAEEKSTMGLYRSLLHQLFEKVPEAQNGLEWMTRDGAKVIQRSGWNETALKQTLAHAVRKLGNRLLTVFVDALDECNKNQVADMVCFFEELCESAQESQVRLQVCFSSRHYPTITIAKGIEVILEAEPGHIEDIEYYIKSKLRLGKSAQALSLRSEILNRSSNIFLWVVLVLDILNREYPNTSISIKKMRDRLKEIPPELNDLFEMILTRDGENLDRLHLCLTWILFANRPLKPQELYFAVQLSYDKECSGYWDQNDIELEEIKTFVRSSSKGLAEVTRNKASEVQFIHESVRDFLLSKYETQWSEASGNFMGNSHKLLTDGCLAQLNNLALQDAGIVDPLPPASETAELRQTIRSNYPFLQYSVLNSLQHADSAQHSGIGQEHFLAEFPLEKWVLLHNAIEQHQIRRYTNSVSLLYILAERNLVNLIGIHPRRFSFFATEDGIERYGTPIFAALAINNREVVYAFLKMLATTLPSESPFPELCERYLRNKISSRTFSRDFAFRRKKSILGHLQEEGDETLICAFLSLQGLTTRLNTLNSTSSSMMAYDDGILDFDNNGENMQDNSLFSWAATKGYKAVIQMLLTQGSVDLNCSVDGSGTPLLEAVKNNHKAVIQLLITQAGVDLNDMDYHGQTILSWAASNGNLAVVQQLLTKGVNPNSKDNGGRTPLSWAARNGHKAIVQLLLTKGVNPDSKDNDGQTPLLYAAGMGHEAVVQLLLTKGVNPDSKDNGGRTPLSWAAQIGHKAIVQLLLTKGVNPDSKDKGGRTPLLWAAGMGHEAVVQLLLTKGVDPDSKDNNGWTPISWAASKNNNKAIVQLLLTQNGVNTNYEDRSN</sequence>
<organism evidence="5 6">
    <name type="scientific">Trichoderma lentiforme</name>
    <dbReference type="NCBI Taxonomy" id="1567552"/>
    <lineage>
        <taxon>Eukaryota</taxon>
        <taxon>Fungi</taxon>
        <taxon>Dikarya</taxon>
        <taxon>Ascomycota</taxon>
        <taxon>Pezizomycotina</taxon>
        <taxon>Sordariomycetes</taxon>
        <taxon>Hypocreomycetidae</taxon>
        <taxon>Hypocreales</taxon>
        <taxon>Hypocreaceae</taxon>
        <taxon>Trichoderma</taxon>
    </lineage>
</organism>
<dbReference type="PROSITE" id="PS50297">
    <property type="entry name" value="ANK_REP_REGION"/>
    <property type="match status" value="5"/>
</dbReference>
<dbReference type="GO" id="GO:0005634">
    <property type="term" value="C:nucleus"/>
    <property type="evidence" value="ECO:0007669"/>
    <property type="project" value="TreeGrafter"/>
</dbReference>
<feature type="repeat" description="ANK" evidence="3">
    <location>
        <begin position="1249"/>
        <end position="1283"/>
    </location>
</feature>
<gene>
    <name evidence="5" type="ORF">CFAM422_003074</name>
</gene>
<dbReference type="Gene3D" id="3.40.50.300">
    <property type="entry name" value="P-loop containing nucleotide triphosphate hydrolases"/>
    <property type="match status" value="1"/>
</dbReference>
<dbReference type="PROSITE" id="PS50088">
    <property type="entry name" value="ANK_REPEAT"/>
    <property type="match status" value="6"/>
</dbReference>
<reference evidence="5 6" key="1">
    <citation type="submission" date="2018-06" db="EMBL/GenBank/DDBJ databases">
        <title>Genome analysis of cellulolytic fungus Trichoderma lentiforme CFAM-422.</title>
        <authorList>
            <person name="Steindorff A.S."/>
            <person name="Formighieri E.F."/>
            <person name="Midorikawa G.E.O."/>
            <person name="Tamietti M.S."/>
            <person name="Ramos E.Z."/>
            <person name="Silva A.S."/>
            <person name="Bon E.P.S."/>
            <person name="Mendes T.D."/>
            <person name="Damaso M.C.T."/>
            <person name="Favaro L.C.L."/>
        </authorList>
    </citation>
    <scope>NUCLEOTIDE SEQUENCE [LARGE SCALE GENOMIC DNA]</scope>
    <source>
        <strain evidence="5 6">CFAM-422</strain>
    </source>
</reference>
<dbReference type="InterPro" id="IPR002110">
    <property type="entry name" value="Ankyrin_rpt"/>
</dbReference>
<proteinExistence type="predicted"/>
<dbReference type="PANTHER" id="PTHR24124:SF14">
    <property type="entry name" value="CHROMOSOME UNDETERMINED SCAFFOLD_25, WHOLE GENOME SHOTGUN SEQUENCE"/>
    <property type="match status" value="1"/>
</dbReference>
<keyword evidence="1" id="KW-0677">Repeat</keyword>
<dbReference type="GO" id="GO:0003824">
    <property type="term" value="F:catalytic activity"/>
    <property type="evidence" value="ECO:0007669"/>
    <property type="project" value="InterPro"/>
</dbReference>
<dbReference type="Pfam" id="PF12796">
    <property type="entry name" value="Ank_2"/>
    <property type="match status" value="3"/>
</dbReference>
<dbReference type="EMBL" id="QLNT01000004">
    <property type="protein sequence ID" value="KAF3074791.1"/>
    <property type="molecule type" value="Genomic_DNA"/>
</dbReference>
<dbReference type="Gene3D" id="1.25.40.20">
    <property type="entry name" value="Ankyrin repeat-containing domain"/>
    <property type="match status" value="4"/>
</dbReference>
<evidence type="ECO:0000259" key="4">
    <source>
        <dbReference type="Pfam" id="PF24883"/>
    </source>
</evidence>
<protein>
    <submittedName>
        <fullName evidence="5">Ankyrin repeat protein</fullName>
    </submittedName>
</protein>
<dbReference type="InterPro" id="IPR027417">
    <property type="entry name" value="P-loop_NTPase"/>
</dbReference>
<dbReference type="GO" id="GO:0010468">
    <property type="term" value="P:regulation of gene expression"/>
    <property type="evidence" value="ECO:0007669"/>
    <property type="project" value="TreeGrafter"/>
</dbReference>
<feature type="domain" description="Nephrocystin 3-like N-terminal" evidence="4">
    <location>
        <begin position="385"/>
        <end position="562"/>
    </location>
</feature>
<dbReference type="SUPFAM" id="SSF52540">
    <property type="entry name" value="P-loop containing nucleoside triphosphate hydrolases"/>
    <property type="match status" value="1"/>
</dbReference>
<evidence type="ECO:0000256" key="1">
    <source>
        <dbReference type="ARBA" id="ARBA00022737"/>
    </source>
</evidence>
<dbReference type="PRINTS" id="PR01415">
    <property type="entry name" value="ANKYRIN"/>
</dbReference>